<dbReference type="SUPFAM" id="SSF81383">
    <property type="entry name" value="F-box domain"/>
    <property type="match status" value="1"/>
</dbReference>
<gene>
    <name evidence="2" type="ORF">LAMI_0D03180G</name>
</gene>
<dbReference type="SUPFAM" id="SSF52047">
    <property type="entry name" value="RNI-like"/>
    <property type="match status" value="1"/>
</dbReference>
<accession>A0A1G4J9L0</accession>
<dbReference type="CDD" id="cd09917">
    <property type="entry name" value="F-box_SF"/>
    <property type="match status" value="1"/>
</dbReference>
<name>A0A1G4J9L0_9SACH</name>
<evidence type="ECO:0000313" key="3">
    <source>
        <dbReference type="Proteomes" id="UP000191024"/>
    </source>
</evidence>
<dbReference type="InterPro" id="IPR036047">
    <property type="entry name" value="F-box-like_dom_sf"/>
</dbReference>
<organism evidence="2 3">
    <name type="scientific">Lachancea mirantina</name>
    <dbReference type="NCBI Taxonomy" id="1230905"/>
    <lineage>
        <taxon>Eukaryota</taxon>
        <taxon>Fungi</taxon>
        <taxon>Dikarya</taxon>
        <taxon>Ascomycota</taxon>
        <taxon>Saccharomycotina</taxon>
        <taxon>Saccharomycetes</taxon>
        <taxon>Saccharomycetales</taxon>
        <taxon>Saccharomycetaceae</taxon>
        <taxon>Lachancea</taxon>
    </lineage>
</organism>
<keyword evidence="3" id="KW-1185">Reference proteome</keyword>
<dbReference type="Gene3D" id="3.80.10.10">
    <property type="entry name" value="Ribonuclease Inhibitor"/>
    <property type="match status" value="1"/>
</dbReference>
<sequence length="634" mass="70808">MSQNPSSANYAGISRRDIMARYFNLSAPVGHAGVPLPESCFEPASATVEETSEIYDENTDKTGEIILNLPIELKVKITQKLSQYDLVNLARTSRAFYDAAMISLYENVVVDSNYSYLNDPLSLKGNFTFIKSKYNLKKFMGLLSGSVPAPFPMGVLVKSLRILSLPDGVTQHELKTFVYGSLPTMSRLSRFYWDSDCYVLPASVLEIIPSKKEVSALSISLDFSRPEQLKLEPFDNVQKLSLRPFLNFENLGSFAEHILLANRCLIEKLETLQLFREVPSLLHRLGSSVSSSQALIVTQYMMANNVAQPSNAESDRVVQFNQVDVGLWRFLDPIVGKKRRFESLASLEIDSVSLVPEDAQKLRAAVNLENLRHLSLTRVDEIRFLPDVDYEVHDMGQLAIRHPEPGFLAQLSPYLAKLTSLRLDYREPFTDSVGAFIAALESGPDAVTLHELDVTIHWDAAKSGVLSPTWELLAQNYVDAVLRHSNTLTKLSLIGVEDSRFYKRQKPLPANLLTALRLCTSLRSLRIHGQSLHPSGDLLIHDLPTLALLDLVGKEAGGPAHMGLQVIHAGVLDSWYRVIHVAITLAQNNPALRFIRIDKCLFECGKSGNVSPKSDSLLSWFKRHTRVMLSAEDF</sequence>
<dbReference type="AlphaFoldDB" id="A0A1G4J9L0"/>
<reference evidence="2 3" key="1">
    <citation type="submission" date="2016-03" db="EMBL/GenBank/DDBJ databases">
        <authorList>
            <person name="Devillers H."/>
        </authorList>
    </citation>
    <scope>NUCLEOTIDE SEQUENCE [LARGE SCALE GENOMIC DNA]</scope>
    <source>
        <strain evidence="2">CBS 11717</strain>
    </source>
</reference>
<evidence type="ECO:0000259" key="1">
    <source>
        <dbReference type="PROSITE" id="PS50181"/>
    </source>
</evidence>
<dbReference type="OrthoDB" id="4024240at2759"/>
<dbReference type="PROSITE" id="PS50181">
    <property type="entry name" value="FBOX"/>
    <property type="match status" value="1"/>
</dbReference>
<dbReference type="Pfam" id="PF12937">
    <property type="entry name" value="F-box-like"/>
    <property type="match status" value="1"/>
</dbReference>
<dbReference type="EMBL" id="LT598463">
    <property type="protein sequence ID" value="SCU86685.1"/>
    <property type="molecule type" value="Genomic_DNA"/>
</dbReference>
<dbReference type="Proteomes" id="UP000191024">
    <property type="component" value="Chromosome D"/>
</dbReference>
<dbReference type="InterPro" id="IPR001810">
    <property type="entry name" value="F-box_dom"/>
</dbReference>
<evidence type="ECO:0000313" key="2">
    <source>
        <dbReference type="EMBL" id="SCU86685.1"/>
    </source>
</evidence>
<dbReference type="InterPro" id="IPR032675">
    <property type="entry name" value="LRR_dom_sf"/>
</dbReference>
<feature type="domain" description="F-box" evidence="1">
    <location>
        <begin position="63"/>
        <end position="117"/>
    </location>
</feature>
<protein>
    <submittedName>
        <fullName evidence="2">LAMI_0D03180g1_1</fullName>
    </submittedName>
</protein>
<proteinExistence type="predicted"/>